<reference evidence="4 5" key="1">
    <citation type="submission" date="2018-05" db="EMBL/GenBank/DDBJ databases">
        <title>A metagenomic window into the 2 km-deep terrestrial subsurface aquifer revealed taxonomically and functionally diverse microbial community comprising novel uncultured bacterial lineages.</title>
        <authorList>
            <person name="Kadnikov V.V."/>
            <person name="Mardanov A.V."/>
            <person name="Beletsky A.V."/>
            <person name="Banks D."/>
            <person name="Pimenov N.V."/>
            <person name="Frank Y.A."/>
            <person name="Karnachuk O.V."/>
            <person name="Ravin N.V."/>
        </authorList>
    </citation>
    <scope>NUCLEOTIDE SEQUENCE [LARGE SCALE GENOMIC DNA]</scope>
    <source>
        <strain evidence="4">BY5</strain>
    </source>
</reference>
<dbReference type="Pfam" id="PF06725">
    <property type="entry name" value="3D"/>
    <property type="match status" value="1"/>
</dbReference>
<proteinExistence type="predicted"/>
<feature type="region of interest" description="Disordered" evidence="1">
    <location>
        <begin position="172"/>
        <end position="209"/>
    </location>
</feature>
<evidence type="ECO:0000259" key="3">
    <source>
        <dbReference type="Pfam" id="PF08239"/>
    </source>
</evidence>
<dbReference type="SUPFAM" id="SSF50685">
    <property type="entry name" value="Barwin-like endoglucanases"/>
    <property type="match status" value="1"/>
</dbReference>
<accession>A0A367ZUJ9</accession>
<evidence type="ECO:0000256" key="1">
    <source>
        <dbReference type="SAM" id="MobiDB-lite"/>
    </source>
</evidence>
<sequence length="322" mass="34463">MRDRTRTQLAGVVLAVLLLAGHAWGQLDLDQTLAVHDPFADRPVAPMPETSTAPSGPDRTAESIARVVAGLDRLLSWLDQILSEAARSLPTTALTNRSPAGAVATVPAGQPGTVRVNSYLNFRIRPNGPVLSRLYHGDQVEILGREGAWYKIRVGTQIGYAYARYIAPGAGPSRRPGAAGRPAATTPGTPGAKGRAPDAGRLPPGQGAPMTMRTTGYYPPPPGGYKSKAEARLEGGAYDCRGKKLRTLQDYDPRDPNAYVSCATDPRVIKTGTFFTLDQFPGVRFLACDVGSAIKGNRLDICCKTKADTYRLPSQVTLRVIR</sequence>
<dbReference type="Gene3D" id="2.30.30.40">
    <property type="entry name" value="SH3 Domains"/>
    <property type="match status" value="1"/>
</dbReference>
<dbReference type="InterPro" id="IPR003646">
    <property type="entry name" value="SH3-like_bac-type"/>
</dbReference>
<feature type="compositionally biased region" description="Low complexity" evidence="1">
    <location>
        <begin position="172"/>
        <end position="194"/>
    </location>
</feature>
<gene>
    <name evidence="4" type="ORF">OZSIB_2419</name>
</gene>
<evidence type="ECO:0000259" key="2">
    <source>
        <dbReference type="Pfam" id="PF06725"/>
    </source>
</evidence>
<dbReference type="GO" id="GO:0009254">
    <property type="term" value="P:peptidoglycan turnover"/>
    <property type="evidence" value="ECO:0007669"/>
    <property type="project" value="InterPro"/>
</dbReference>
<dbReference type="Pfam" id="PF08239">
    <property type="entry name" value="SH3_3"/>
    <property type="match status" value="1"/>
</dbReference>
<protein>
    <recommendedName>
        <fullName evidence="6">Cell wall-binding protein</fullName>
    </recommendedName>
</protein>
<feature type="domain" description="SH3b" evidence="3">
    <location>
        <begin position="127"/>
        <end position="166"/>
    </location>
</feature>
<dbReference type="InterPro" id="IPR036908">
    <property type="entry name" value="RlpA-like_sf"/>
</dbReference>
<dbReference type="GO" id="GO:0019867">
    <property type="term" value="C:outer membrane"/>
    <property type="evidence" value="ECO:0007669"/>
    <property type="project" value="InterPro"/>
</dbReference>
<dbReference type="GO" id="GO:0004553">
    <property type="term" value="F:hydrolase activity, hydrolyzing O-glycosyl compounds"/>
    <property type="evidence" value="ECO:0007669"/>
    <property type="project" value="InterPro"/>
</dbReference>
<name>A0A367ZUJ9_9BACT</name>
<evidence type="ECO:0000313" key="4">
    <source>
        <dbReference type="EMBL" id="RCK81042.1"/>
    </source>
</evidence>
<feature type="region of interest" description="Disordered" evidence="1">
    <location>
        <begin position="40"/>
        <end position="60"/>
    </location>
</feature>
<dbReference type="AlphaFoldDB" id="A0A367ZUJ9"/>
<comment type="caution">
    <text evidence="4">The sequence shown here is derived from an EMBL/GenBank/DDBJ whole genome shotgun (WGS) entry which is preliminary data.</text>
</comment>
<dbReference type="InterPro" id="IPR010611">
    <property type="entry name" value="3D_dom"/>
</dbReference>
<feature type="domain" description="3D" evidence="2">
    <location>
        <begin position="261"/>
        <end position="310"/>
    </location>
</feature>
<dbReference type="Proteomes" id="UP000252355">
    <property type="component" value="Unassembled WGS sequence"/>
</dbReference>
<evidence type="ECO:0000313" key="5">
    <source>
        <dbReference type="Proteomes" id="UP000252355"/>
    </source>
</evidence>
<dbReference type="EMBL" id="QOQW01000003">
    <property type="protein sequence ID" value="RCK81042.1"/>
    <property type="molecule type" value="Genomic_DNA"/>
</dbReference>
<evidence type="ECO:0008006" key="6">
    <source>
        <dbReference type="Google" id="ProtNLM"/>
    </source>
</evidence>
<dbReference type="Gene3D" id="2.40.40.10">
    <property type="entry name" value="RlpA-like domain"/>
    <property type="match status" value="1"/>
</dbReference>
<organism evidence="4 5">
    <name type="scientific">Candidatus Ozemobacter sibiricus</name>
    <dbReference type="NCBI Taxonomy" id="2268124"/>
    <lineage>
        <taxon>Bacteria</taxon>
        <taxon>Candidatus Ozemobacteria</taxon>
        <taxon>Candidatus Ozemobacterales</taxon>
        <taxon>Candidatus Ozemobacteraceae</taxon>
        <taxon>Candidatus Ozemobacter</taxon>
    </lineage>
</organism>